<dbReference type="EMBL" id="CP042817">
    <property type="protein sequence ID" value="QEJ98628.1"/>
    <property type="molecule type" value="Genomic_DNA"/>
</dbReference>
<dbReference type="Gene3D" id="1.20.120.330">
    <property type="entry name" value="Nucleotidyltransferases domain 2"/>
    <property type="match status" value="1"/>
</dbReference>
<dbReference type="AlphaFoldDB" id="A0AAE6IT15"/>
<name>A0AAE6IT15_TREPH</name>
<organism evidence="1 3">
    <name type="scientific">Treponema phagedenis</name>
    <dbReference type="NCBI Taxonomy" id="162"/>
    <lineage>
        <taxon>Bacteria</taxon>
        <taxon>Pseudomonadati</taxon>
        <taxon>Spirochaetota</taxon>
        <taxon>Spirochaetia</taxon>
        <taxon>Spirochaetales</taxon>
        <taxon>Treponemataceae</taxon>
        <taxon>Treponema</taxon>
    </lineage>
</organism>
<evidence type="ECO:0000313" key="3">
    <source>
        <dbReference type="Proteomes" id="UP000323594"/>
    </source>
</evidence>
<evidence type="ECO:0008006" key="4">
    <source>
        <dbReference type="Google" id="ProtNLM"/>
    </source>
</evidence>
<evidence type="ECO:0000313" key="1">
    <source>
        <dbReference type="EMBL" id="QEJ97361.1"/>
    </source>
</evidence>
<sequence>MSFQQKINENERIAQECKKLKAFNVGASRAYYCAFLKAKDYLIANGISKQKYKQMVKNKKERAYSHGSIQKVLYTVKSTKNNKIDWSTLFLCWDNLYKQRIVADYDEQLITEDNFDKILSDLQFVLAIF</sequence>
<evidence type="ECO:0000313" key="2">
    <source>
        <dbReference type="EMBL" id="QEJ98628.1"/>
    </source>
</evidence>
<dbReference type="RefSeq" id="WP_024751704.1">
    <property type="nucleotide sequence ID" value="NZ_CP027018.1"/>
</dbReference>
<gene>
    <name evidence="1" type="ORF">FUT82_04700</name>
    <name evidence="2" type="ORF">FUT82_11875</name>
</gene>
<accession>A0AAE6IT15</accession>
<protein>
    <recommendedName>
        <fullName evidence="4">HEPN domain-containing protein</fullName>
    </recommendedName>
</protein>
<dbReference type="GeneID" id="57753338"/>
<dbReference type="EMBL" id="CP042817">
    <property type="protein sequence ID" value="QEJ97361.1"/>
    <property type="molecule type" value="Genomic_DNA"/>
</dbReference>
<proteinExistence type="predicted"/>
<dbReference type="Proteomes" id="UP000323594">
    <property type="component" value="Chromosome"/>
</dbReference>
<reference evidence="1 3" key="1">
    <citation type="submission" date="2019-08" db="EMBL/GenBank/DDBJ databases">
        <authorList>
            <person name="Kuhnert P."/>
        </authorList>
    </citation>
    <scope>NUCLEOTIDE SEQUENCE [LARGE SCALE GENOMIC DNA]</scope>
    <source>
        <strain evidence="1 3">B36.5</strain>
    </source>
</reference>